<dbReference type="Gene3D" id="1.20.1280.50">
    <property type="match status" value="1"/>
</dbReference>
<dbReference type="AlphaFoldDB" id="A0A6A4GLF8"/>
<dbReference type="OrthoDB" id="2322499at2759"/>
<feature type="domain" description="F-box" evidence="1">
    <location>
        <begin position="1"/>
        <end position="44"/>
    </location>
</feature>
<accession>A0A6A4GLF8</accession>
<dbReference type="PROSITE" id="PS50181">
    <property type="entry name" value="FBOX"/>
    <property type="match status" value="1"/>
</dbReference>
<name>A0A6A4GLF8_9AGAR</name>
<dbReference type="SMART" id="SM00256">
    <property type="entry name" value="FBOX"/>
    <property type="match status" value="1"/>
</dbReference>
<sequence>MPLEIFFEIFMHLEPGDLLQLARTSKDLQNVLMRKLSKSIWHTACNNVEPGLLKIPSDMSEPEYAHLLFFDNYCHVSHQCHPQQDTKMSARNACAKALGK</sequence>
<protein>
    <recommendedName>
        <fullName evidence="1">F-box domain-containing protein</fullName>
    </recommendedName>
</protein>
<dbReference type="InterPro" id="IPR036047">
    <property type="entry name" value="F-box-like_dom_sf"/>
</dbReference>
<evidence type="ECO:0000259" key="1">
    <source>
        <dbReference type="PROSITE" id="PS50181"/>
    </source>
</evidence>
<evidence type="ECO:0000313" key="3">
    <source>
        <dbReference type="Proteomes" id="UP000799118"/>
    </source>
</evidence>
<dbReference type="Pfam" id="PF12937">
    <property type="entry name" value="F-box-like"/>
    <property type="match status" value="1"/>
</dbReference>
<dbReference type="InterPro" id="IPR001810">
    <property type="entry name" value="F-box_dom"/>
</dbReference>
<dbReference type="Proteomes" id="UP000799118">
    <property type="component" value="Unassembled WGS sequence"/>
</dbReference>
<evidence type="ECO:0000313" key="2">
    <source>
        <dbReference type="EMBL" id="KAE9386163.1"/>
    </source>
</evidence>
<proteinExistence type="predicted"/>
<organism evidence="2 3">
    <name type="scientific">Gymnopus androsaceus JB14</name>
    <dbReference type="NCBI Taxonomy" id="1447944"/>
    <lineage>
        <taxon>Eukaryota</taxon>
        <taxon>Fungi</taxon>
        <taxon>Dikarya</taxon>
        <taxon>Basidiomycota</taxon>
        <taxon>Agaricomycotina</taxon>
        <taxon>Agaricomycetes</taxon>
        <taxon>Agaricomycetidae</taxon>
        <taxon>Agaricales</taxon>
        <taxon>Marasmiineae</taxon>
        <taxon>Omphalotaceae</taxon>
        <taxon>Gymnopus</taxon>
    </lineage>
</organism>
<gene>
    <name evidence="2" type="ORF">BT96DRAFT_839664</name>
</gene>
<keyword evidence="3" id="KW-1185">Reference proteome</keyword>
<dbReference type="SUPFAM" id="SSF81383">
    <property type="entry name" value="F-box domain"/>
    <property type="match status" value="1"/>
</dbReference>
<reference evidence="2" key="1">
    <citation type="journal article" date="2019" name="Environ. Microbiol.">
        <title>Fungal ecological strategies reflected in gene transcription - a case study of two litter decomposers.</title>
        <authorList>
            <person name="Barbi F."/>
            <person name="Kohler A."/>
            <person name="Barry K."/>
            <person name="Baskaran P."/>
            <person name="Daum C."/>
            <person name="Fauchery L."/>
            <person name="Ihrmark K."/>
            <person name="Kuo A."/>
            <person name="LaButti K."/>
            <person name="Lipzen A."/>
            <person name="Morin E."/>
            <person name="Grigoriev I.V."/>
            <person name="Henrissat B."/>
            <person name="Lindahl B."/>
            <person name="Martin F."/>
        </authorList>
    </citation>
    <scope>NUCLEOTIDE SEQUENCE</scope>
    <source>
        <strain evidence="2">JB14</strain>
    </source>
</reference>
<dbReference type="EMBL" id="ML769906">
    <property type="protein sequence ID" value="KAE9386163.1"/>
    <property type="molecule type" value="Genomic_DNA"/>
</dbReference>